<dbReference type="PANTHER" id="PTHR30004">
    <property type="entry name" value="4-HYDROXYTHREONINE-4-PHOSPHATE DEHYDROGENASE"/>
    <property type="match status" value="1"/>
</dbReference>
<evidence type="ECO:0008006" key="5">
    <source>
        <dbReference type="Google" id="ProtNLM"/>
    </source>
</evidence>
<evidence type="ECO:0000313" key="4">
    <source>
        <dbReference type="EMBL" id="SVB28127.1"/>
    </source>
</evidence>
<gene>
    <name evidence="4" type="ORF">METZ01_LOCUS180981</name>
</gene>
<dbReference type="Gene3D" id="3.40.718.10">
    <property type="entry name" value="Isopropylmalate Dehydrogenase"/>
    <property type="match status" value="1"/>
</dbReference>
<dbReference type="GO" id="GO:0051287">
    <property type="term" value="F:NAD binding"/>
    <property type="evidence" value="ECO:0007669"/>
    <property type="project" value="InterPro"/>
</dbReference>
<dbReference type="AlphaFoldDB" id="A0A382CS85"/>
<proteinExistence type="predicted"/>
<dbReference type="NCBIfam" id="TIGR00557">
    <property type="entry name" value="pdxA"/>
    <property type="match status" value="1"/>
</dbReference>
<dbReference type="Pfam" id="PF04166">
    <property type="entry name" value="PdxA"/>
    <property type="match status" value="1"/>
</dbReference>
<dbReference type="GO" id="GO:0046872">
    <property type="term" value="F:metal ion binding"/>
    <property type="evidence" value="ECO:0007669"/>
    <property type="project" value="UniProtKB-KW"/>
</dbReference>
<reference evidence="4" key="1">
    <citation type="submission" date="2018-05" db="EMBL/GenBank/DDBJ databases">
        <authorList>
            <person name="Lanie J.A."/>
            <person name="Ng W.-L."/>
            <person name="Kazmierczak K.M."/>
            <person name="Andrzejewski T.M."/>
            <person name="Davidsen T.M."/>
            <person name="Wayne K.J."/>
            <person name="Tettelin H."/>
            <person name="Glass J.I."/>
            <person name="Rusch D."/>
            <person name="Podicherti R."/>
            <person name="Tsui H.-C.T."/>
            <person name="Winkler M.E."/>
        </authorList>
    </citation>
    <scope>NUCLEOTIDE SEQUENCE</scope>
</reference>
<keyword evidence="3" id="KW-0520">NAD</keyword>
<keyword evidence="2" id="KW-0560">Oxidoreductase</keyword>
<dbReference type="InterPro" id="IPR005255">
    <property type="entry name" value="PdxA_fam"/>
</dbReference>
<organism evidence="4">
    <name type="scientific">marine metagenome</name>
    <dbReference type="NCBI Taxonomy" id="408172"/>
    <lineage>
        <taxon>unclassified sequences</taxon>
        <taxon>metagenomes</taxon>
        <taxon>ecological metagenomes</taxon>
    </lineage>
</organism>
<keyword evidence="1" id="KW-0479">Metal-binding</keyword>
<dbReference type="GO" id="GO:0016491">
    <property type="term" value="F:oxidoreductase activity"/>
    <property type="evidence" value="ECO:0007669"/>
    <property type="project" value="UniProtKB-KW"/>
</dbReference>
<sequence>MPKESEIKIGFTMGDPNGIGPEVLIRALHYLHPFHEWKPLIFGDIEIIKEINKAVGAPFSYKPIPKKHNLPIEKLNDSFCIPVVDLPVKKNRKWELGLCSSWGGQSAFKFVHNAILWANNKTIDAIVTAPLSKEALFSAGHNFPGHTEIISHYSNGARSVMMLAVDDLRASMVTLHMSLRQALDSLTPELILEVIEITDSGLRRMGIQNPKLGIAGLNPHAGEKGLFGDEENQIILPALDLARKKSLLCEGPFPPDTIFLEHQKGMIDAVVALYHDQALIPLKLYGFDRAVNITLGLPIIRTSPDHGTAFQLAPKMEANPSSMIESIKMAVKMASPSSYFLTGYNHSKSSLKNSK</sequence>
<accession>A0A382CS85</accession>
<dbReference type="SUPFAM" id="SSF53659">
    <property type="entry name" value="Isocitrate/Isopropylmalate dehydrogenase-like"/>
    <property type="match status" value="1"/>
</dbReference>
<evidence type="ECO:0000256" key="2">
    <source>
        <dbReference type="ARBA" id="ARBA00023002"/>
    </source>
</evidence>
<evidence type="ECO:0000256" key="3">
    <source>
        <dbReference type="ARBA" id="ARBA00023027"/>
    </source>
</evidence>
<name>A0A382CS85_9ZZZZ</name>
<dbReference type="PANTHER" id="PTHR30004:SF6">
    <property type="entry name" value="D-THREONATE 4-PHOSPHATE DEHYDROGENASE"/>
    <property type="match status" value="1"/>
</dbReference>
<evidence type="ECO:0000256" key="1">
    <source>
        <dbReference type="ARBA" id="ARBA00022723"/>
    </source>
</evidence>
<protein>
    <recommendedName>
        <fullName evidence="5">4-hydroxythreonine-4-phosphate dehydrogenase</fullName>
    </recommendedName>
</protein>
<dbReference type="EMBL" id="UINC01035549">
    <property type="protein sequence ID" value="SVB28127.1"/>
    <property type="molecule type" value="Genomic_DNA"/>
</dbReference>